<sequence length="150" mass="15387">MVGCVITGHGDFATGMLSALTMIAGDQPCIQAVPFHENAAAEFPSTLQSAIHAAINQYGSVIVCCDLVGGSPFNQTVLAVQNLPAEVVAGANLPMLLELTSMLDTAQLNDLAETAQEAGAAGVYRVGAEMLKSSNDSASSQDTDSEEDGI</sequence>
<dbReference type="InterPro" id="IPR036662">
    <property type="entry name" value="PTS_EIIA_man-typ_sf"/>
</dbReference>
<evidence type="ECO:0000256" key="6">
    <source>
        <dbReference type="ARBA" id="ARBA00022683"/>
    </source>
</evidence>
<dbReference type="Pfam" id="PF03610">
    <property type="entry name" value="EIIA-man"/>
    <property type="match status" value="1"/>
</dbReference>
<evidence type="ECO:0000259" key="8">
    <source>
        <dbReference type="PROSITE" id="PS51096"/>
    </source>
</evidence>
<dbReference type="Gene3D" id="3.40.50.510">
    <property type="entry name" value="Phosphotransferase system, mannose-type IIA component"/>
    <property type="match status" value="1"/>
</dbReference>
<keyword evidence="6" id="KW-0598">Phosphotransferase system</keyword>
<evidence type="ECO:0000256" key="2">
    <source>
        <dbReference type="ARBA" id="ARBA00022448"/>
    </source>
</evidence>
<keyword evidence="4" id="KW-0762">Sugar transport</keyword>
<dbReference type="Proteomes" id="UP000004431">
    <property type="component" value="Unassembled WGS sequence"/>
</dbReference>
<organism evidence="9 10">
    <name type="scientific">Fannyhessea vaginae PB189-T1-4</name>
    <dbReference type="NCBI Taxonomy" id="866774"/>
    <lineage>
        <taxon>Bacteria</taxon>
        <taxon>Bacillati</taxon>
        <taxon>Actinomycetota</taxon>
        <taxon>Coriobacteriia</taxon>
        <taxon>Coriobacteriales</taxon>
        <taxon>Atopobiaceae</taxon>
        <taxon>Fannyhessea</taxon>
    </lineage>
</organism>
<evidence type="ECO:0000256" key="4">
    <source>
        <dbReference type="ARBA" id="ARBA00022597"/>
    </source>
</evidence>
<evidence type="ECO:0000256" key="3">
    <source>
        <dbReference type="ARBA" id="ARBA00022490"/>
    </source>
</evidence>
<proteinExistence type="predicted"/>
<accession>A0ABP2IYB5</accession>
<protein>
    <submittedName>
        <fullName evidence="9">PTS system fructose IIA component</fullName>
    </submittedName>
</protein>
<dbReference type="PANTHER" id="PTHR33799">
    <property type="entry name" value="PTS PERMEASE-RELATED-RELATED"/>
    <property type="match status" value="1"/>
</dbReference>
<evidence type="ECO:0000256" key="5">
    <source>
        <dbReference type="ARBA" id="ARBA00022679"/>
    </source>
</evidence>
<keyword evidence="10" id="KW-1185">Reference proteome</keyword>
<keyword evidence="2" id="KW-0813">Transport</keyword>
<evidence type="ECO:0000313" key="9">
    <source>
        <dbReference type="EMBL" id="EFL44039.1"/>
    </source>
</evidence>
<dbReference type="PANTHER" id="PTHR33799:SF1">
    <property type="entry name" value="PTS SYSTEM MANNOSE-SPECIFIC EIIAB COMPONENT-RELATED"/>
    <property type="match status" value="1"/>
</dbReference>
<evidence type="ECO:0000256" key="7">
    <source>
        <dbReference type="ARBA" id="ARBA00022777"/>
    </source>
</evidence>
<evidence type="ECO:0000256" key="1">
    <source>
        <dbReference type="ARBA" id="ARBA00004496"/>
    </source>
</evidence>
<name>A0ABP2IYB5_9ACTN</name>
<dbReference type="InterPro" id="IPR033887">
    <property type="entry name" value="PTS_IIA_man"/>
</dbReference>
<keyword evidence="3" id="KW-0963">Cytoplasm</keyword>
<dbReference type="InterPro" id="IPR004701">
    <property type="entry name" value="PTS_EIIA_man-typ"/>
</dbReference>
<comment type="caution">
    <text evidence="9">The sequence shown here is derived from an EMBL/GenBank/DDBJ whole genome shotgun (WGS) entry which is preliminary data.</text>
</comment>
<comment type="subcellular location">
    <subcellularLocation>
        <location evidence="1">Cytoplasm</location>
    </subcellularLocation>
</comment>
<dbReference type="CDD" id="cd00006">
    <property type="entry name" value="PTS_IIA_man"/>
    <property type="match status" value="1"/>
</dbReference>
<reference evidence="9 10" key="1">
    <citation type="submission" date="2010-08" db="EMBL/GenBank/DDBJ databases">
        <authorList>
            <person name="Durkin A.S."/>
            <person name="Madupu R."/>
            <person name="Torralba M."/>
            <person name="Gillis M."/>
            <person name="Methe B."/>
            <person name="Sutton G."/>
            <person name="Nelson K.E."/>
        </authorList>
    </citation>
    <scope>NUCLEOTIDE SEQUENCE [LARGE SCALE GENOMIC DNA]</scope>
    <source>
        <strain evidence="9 10">PB189-T1-4</strain>
    </source>
</reference>
<dbReference type="InterPro" id="IPR051471">
    <property type="entry name" value="Bacterial_PTS_sugar_comp"/>
</dbReference>
<dbReference type="PROSITE" id="PS51096">
    <property type="entry name" value="PTS_EIIA_TYPE_4"/>
    <property type="match status" value="1"/>
</dbReference>
<dbReference type="EMBL" id="AEDQ01000021">
    <property type="protein sequence ID" value="EFL44039.1"/>
    <property type="molecule type" value="Genomic_DNA"/>
</dbReference>
<keyword evidence="7" id="KW-0418">Kinase</keyword>
<dbReference type="SUPFAM" id="SSF53062">
    <property type="entry name" value="PTS system fructose IIA component-like"/>
    <property type="match status" value="1"/>
</dbReference>
<gene>
    <name evidence="9" type="ORF">HMPREF9248_0840</name>
</gene>
<dbReference type="RefSeq" id="WP_006304272.1">
    <property type="nucleotide sequence ID" value="NZ_AEDQ01000021.1"/>
</dbReference>
<evidence type="ECO:0000313" key="10">
    <source>
        <dbReference type="Proteomes" id="UP000004431"/>
    </source>
</evidence>
<feature type="domain" description="PTS EIIA type-4" evidence="8">
    <location>
        <begin position="1"/>
        <end position="123"/>
    </location>
</feature>
<keyword evidence="5" id="KW-0808">Transferase</keyword>